<organism evidence="1">
    <name type="scientific">Anguilla anguilla</name>
    <name type="common">European freshwater eel</name>
    <name type="synonym">Muraena anguilla</name>
    <dbReference type="NCBI Taxonomy" id="7936"/>
    <lineage>
        <taxon>Eukaryota</taxon>
        <taxon>Metazoa</taxon>
        <taxon>Chordata</taxon>
        <taxon>Craniata</taxon>
        <taxon>Vertebrata</taxon>
        <taxon>Euteleostomi</taxon>
        <taxon>Actinopterygii</taxon>
        <taxon>Neopterygii</taxon>
        <taxon>Teleostei</taxon>
        <taxon>Anguilliformes</taxon>
        <taxon>Anguillidae</taxon>
        <taxon>Anguilla</taxon>
    </lineage>
</organism>
<sequence length="22" mass="2638">MLLRSVVREKFSKPKRTQCALF</sequence>
<protein>
    <submittedName>
        <fullName evidence="1">Uncharacterized protein</fullName>
    </submittedName>
</protein>
<reference evidence="1" key="1">
    <citation type="submission" date="2014-11" db="EMBL/GenBank/DDBJ databases">
        <authorList>
            <person name="Amaro Gonzalez C."/>
        </authorList>
    </citation>
    <scope>NUCLEOTIDE SEQUENCE</scope>
</reference>
<evidence type="ECO:0000313" key="1">
    <source>
        <dbReference type="EMBL" id="JAH74641.1"/>
    </source>
</evidence>
<accession>A0A0E9V9E2</accession>
<dbReference type="EMBL" id="GBXM01033936">
    <property type="protein sequence ID" value="JAH74641.1"/>
    <property type="molecule type" value="Transcribed_RNA"/>
</dbReference>
<reference evidence="1" key="2">
    <citation type="journal article" date="2015" name="Fish Shellfish Immunol.">
        <title>Early steps in the European eel (Anguilla anguilla)-Vibrio vulnificus interaction in the gills: Role of the RtxA13 toxin.</title>
        <authorList>
            <person name="Callol A."/>
            <person name="Pajuelo D."/>
            <person name="Ebbesson L."/>
            <person name="Teles M."/>
            <person name="MacKenzie S."/>
            <person name="Amaro C."/>
        </authorList>
    </citation>
    <scope>NUCLEOTIDE SEQUENCE</scope>
</reference>
<name>A0A0E9V9E2_ANGAN</name>
<proteinExistence type="predicted"/>
<dbReference type="AlphaFoldDB" id="A0A0E9V9E2"/>